<dbReference type="SUPFAM" id="SSF50715">
    <property type="entry name" value="Ribosomal protein L25-like"/>
    <property type="match status" value="1"/>
</dbReference>
<dbReference type="NCBIfam" id="NF004133">
    <property type="entry name" value="PRK05618.2-4"/>
    <property type="match status" value="1"/>
</dbReference>
<evidence type="ECO:0000313" key="10">
    <source>
        <dbReference type="Proteomes" id="UP000018895"/>
    </source>
</evidence>
<dbReference type="InterPro" id="IPR020930">
    <property type="entry name" value="Ribosomal_uL5_bac-type"/>
</dbReference>
<evidence type="ECO:0000313" key="9">
    <source>
        <dbReference type="EMBL" id="GAE31747.1"/>
    </source>
</evidence>
<keyword evidence="10" id="KW-1185">Reference proteome</keyword>
<dbReference type="GO" id="GO:0003735">
    <property type="term" value="F:structural constituent of ribosome"/>
    <property type="evidence" value="ECO:0007669"/>
    <property type="project" value="InterPro"/>
</dbReference>
<name>W4QIK0_9BACI</name>
<accession>W4QIK0</accession>
<dbReference type="Pfam" id="PF14693">
    <property type="entry name" value="Ribosomal_TL5_C"/>
    <property type="match status" value="1"/>
</dbReference>
<dbReference type="AlphaFoldDB" id="W4QIK0"/>
<dbReference type="HAMAP" id="MF_01334">
    <property type="entry name" value="Ribosomal_bL25_CTC"/>
    <property type="match status" value="1"/>
</dbReference>
<dbReference type="GO" id="GO:0022625">
    <property type="term" value="C:cytosolic large ribosomal subunit"/>
    <property type="evidence" value="ECO:0007669"/>
    <property type="project" value="TreeGrafter"/>
</dbReference>
<feature type="compositionally biased region" description="Acidic residues" evidence="6">
    <location>
        <begin position="186"/>
        <end position="198"/>
    </location>
</feature>
<dbReference type="NCBIfam" id="TIGR00731">
    <property type="entry name" value="bL25_bact_ctc"/>
    <property type="match status" value="1"/>
</dbReference>
<keyword evidence="1 5" id="KW-0699">rRNA-binding</keyword>
<comment type="subunit">
    <text evidence="5">Part of the 50S ribosomal subunit; part of the 5S rRNA/L5/L18/L25 subcomplex. Contacts the 5S rRNA. Binds to the 5S rRNA independently of L5 and L18.</text>
</comment>
<evidence type="ECO:0000256" key="5">
    <source>
        <dbReference type="HAMAP-Rule" id="MF_01334"/>
    </source>
</evidence>
<comment type="similarity">
    <text evidence="5">Belongs to the bacterial ribosomal protein bL25 family. CTC subfamily.</text>
</comment>
<dbReference type="GO" id="GO:0008097">
    <property type="term" value="F:5S rRNA binding"/>
    <property type="evidence" value="ECO:0007669"/>
    <property type="project" value="InterPro"/>
</dbReference>
<keyword evidence="3 5" id="KW-0689">Ribosomal protein</keyword>
<dbReference type="Pfam" id="PF01386">
    <property type="entry name" value="Ribosomal_L25p"/>
    <property type="match status" value="1"/>
</dbReference>
<dbReference type="InterPro" id="IPR001021">
    <property type="entry name" value="Ribosomal_bL25_long"/>
</dbReference>
<evidence type="ECO:0000256" key="1">
    <source>
        <dbReference type="ARBA" id="ARBA00022730"/>
    </source>
</evidence>
<dbReference type="InterPro" id="IPR020056">
    <property type="entry name" value="Rbsml_bL25/Gln-tRNA_synth_N"/>
</dbReference>
<evidence type="ECO:0000256" key="3">
    <source>
        <dbReference type="ARBA" id="ARBA00022980"/>
    </source>
</evidence>
<keyword evidence="4 5" id="KW-0687">Ribonucleoprotein</keyword>
<dbReference type="Gene3D" id="2.170.120.20">
    <property type="entry name" value="Ribosomal protein L25, beta domain"/>
    <property type="match status" value="1"/>
</dbReference>
<comment type="function">
    <text evidence="5">This is one of the proteins that binds to the 5S RNA in the ribosome where it forms part of the central protuberance.</text>
</comment>
<dbReference type="GO" id="GO:0006412">
    <property type="term" value="P:translation"/>
    <property type="evidence" value="ECO:0007669"/>
    <property type="project" value="UniProtKB-UniRule"/>
</dbReference>
<feature type="domain" description="Large ribosomal subunit protein bL25 L25" evidence="7">
    <location>
        <begin position="5"/>
        <end position="92"/>
    </location>
</feature>
<evidence type="ECO:0000259" key="7">
    <source>
        <dbReference type="Pfam" id="PF01386"/>
    </source>
</evidence>
<keyword evidence="2 5" id="KW-0694">RNA-binding</keyword>
<evidence type="ECO:0000256" key="6">
    <source>
        <dbReference type="SAM" id="MobiDB-lite"/>
    </source>
</evidence>
<dbReference type="PANTHER" id="PTHR33284">
    <property type="entry name" value="RIBOSOMAL PROTEIN L25/GLN-TRNA SYNTHETASE, ANTI-CODON-BINDING DOMAIN-CONTAINING PROTEIN"/>
    <property type="match status" value="1"/>
</dbReference>
<dbReference type="CDD" id="cd00495">
    <property type="entry name" value="Ribosomal_L25_TL5_CTC"/>
    <property type="match status" value="1"/>
</dbReference>
<gene>
    <name evidence="5" type="primary">rplY</name>
    <name evidence="5" type="synonym">ctc</name>
    <name evidence="9" type="ORF">JCM9152_3232</name>
</gene>
<dbReference type="Proteomes" id="UP000018895">
    <property type="component" value="Unassembled WGS sequence"/>
</dbReference>
<comment type="caution">
    <text evidence="9">The sequence shown here is derived from an EMBL/GenBank/DDBJ whole genome shotgun (WGS) entry which is preliminary data.</text>
</comment>
<proteinExistence type="inferred from homology"/>
<dbReference type="Gene3D" id="2.40.240.10">
    <property type="entry name" value="Ribosomal Protein L25, Chain P"/>
    <property type="match status" value="1"/>
</dbReference>
<feature type="domain" description="Large ribosomal subunit protein bL25 beta" evidence="8">
    <location>
        <begin position="101"/>
        <end position="182"/>
    </location>
</feature>
<dbReference type="STRING" id="1236971.JCM9152_3232"/>
<dbReference type="InterPro" id="IPR029751">
    <property type="entry name" value="Ribosomal_L25_dom"/>
</dbReference>
<reference evidence="9" key="1">
    <citation type="journal article" date="2014" name="Genome Announc.">
        <title>Draft Genome Sequences of Three Alkaliphilic Bacillus Strains, Bacillus wakoensis JCM 9140T, Bacillus akibai JCM 9157T, and Bacillus hemicellulosilyticus JCM 9152T.</title>
        <authorList>
            <person name="Yuki M."/>
            <person name="Oshima K."/>
            <person name="Suda W."/>
            <person name="Oshida Y."/>
            <person name="Kitamura K."/>
            <person name="Iida T."/>
            <person name="Hattori M."/>
            <person name="Ohkuma M."/>
        </authorList>
    </citation>
    <scope>NUCLEOTIDE SEQUENCE [LARGE SCALE GENOMIC DNA]</scope>
    <source>
        <strain evidence="9">JCM 9152</strain>
    </source>
</reference>
<dbReference type="InterPro" id="IPR020057">
    <property type="entry name" value="Ribosomal_bL25_b-dom"/>
</dbReference>
<evidence type="ECO:0000256" key="4">
    <source>
        <dbReference type="ARBA" id="ARBA00023274"/>
    </source>
</evidence>
<dbReference type="InterPro" id="IPR011035">
    <property type="entry name" value="Ribosomal_bL25/Gln-tRNA_synth"/>
</dbReference>
<dbReference type="InterPro" id="IPR037121">
    <property type="entry name" value="Ribosomal_bL25_C"/>
</dbReference>
<dbReference type="PANTHER" id="PTHR33284:SF1">
    <property type="entry name" value="RIBOSOMAL PROTEIN L25_GLN-TRNA SYNTHETASE, ANTI-CODON-BINDING DOMAIN-CONTAINING PROTEIN"/>
    <property type="match status" value="1"/>
</dbReference>
<organism evidence="9 10">
    <name type="scientific">Halalkalibacter hemicellulosilyticusJCM 9152</name>
    <dbReference type="NCBI Taxonomy" id="1236971"/>
    <lineage>
        <taxon>Bacteria</taxon>
        <taxon>Bacillati</taxon>
        <taxon>Bacillota</taxon>
        <taxon>Bacilli</taxon>
        <taxon>Bacillales</taxon>
        <taxon>Bacillaceae</taxon>
        <taxon>Halalkalibacter</taxon>
    </lineage>
</organism>
<sequence length="210" mass="22902">MATVLQANPREDLRGSATRKIRKKGYVPAVIYGSKTESQPVSVEGVDLLKTIRDVGKNGLFSLDIEGKSKHQVMVHDIQVDPLKNEYLHIDFFEVDMQSEIVAEVSVRLEGEAPGEKEGGVVSHLLYDISVKCLPADIPEEIVVDVSNLAIGDSIQVADIRSSLKAEVVNEDEETIVTVQAPAAEVEPEGTEAEEGAEPEVINEKPDNEE</sequence>
<dbReference type="RefSeq" id="WP_035345795.1">
    <property type="nucleotide sequence ID" value="NZ_BAUU01000023.1"/>
</dbReference>
<dbReference type="EMBL" id="BAUU01000023">
    <property type="protein sequence ID" value="GAE31747.1"/>
    <property type="molecule type" value="Genomic_DNA"/>
</dbReference>
<protein>
    <recommendedName>
        <fullName evidence="5">Large ribosomal subunit protein bL25</fullName>
    </recommendedName>
    <alternativeName>
        <fullName evidence="5">General stress protein CTC</fullName>
    </alternativeName>
</protein>
<evidence type="ECO:0000256" key="2">
    <source>
        <dbReference type="ARBA" id="ARBA00022884"/>
    </source>
</evidence>
<evidence type="ECO:0000259" key="8">
    <source>
        <dbReference type="Pfam" id="PF14693"/>
    </source>
</evidence>
<dbReference type="OrthoDB" id="9790002at2"/>
<feature type="region of interest" description="Disordered" evidence="6">
    <location>
        <begin position="181"/>
        <end position="210"/>
    </location>
</feature>